<sequence length="260" mass="29506">MFRLRLAACAAANRRKAQGPQQQKKSRKRKKSEKDARIITGCVGRAVRLGERRMMDARPILRLGCSSRCRHAVHLKDSILSTPHNKSDDWISEDIYKHFTETDSRPITPEHYSRRAVTLPRPSSVVLEKTRKCVTPEPDTKQCQFHNRRVLILDLRRVKSVDAITRQNSLTTGESVDNSTYGDYDYDNRSSSVNRDSASIFHHSTPRNFSISRSTSPKGAIKPKSRIKKPKDRSGSPIAYERSTSPKILEGVSKSPCFTL</sequence>
<feature type="compositionally biased region" description="Basic residues" evidence="1">
    <location>
        <begin position="221"/>
        <end position="231"/>
    </location>
</feature>
<dbReference type="AlphaFoldDB" id="A0A1D2MFL4"/>
<organism evidence="2 3">
    <name type="scientific">Orchesella cincta</name>
    <name type="common">Springtail</name>
    <name type="synonym">Podura cincta</name>
    <dbReference type="NCBI Taxonomy" id="48709"/>
    <lineage>
        <taxon>Eukaryota</taxon>
        <taxon>Metazoa</taxon>
        <taxon>Ecdysozoa</taxon>
        <taxon>Arthropoda</taxon>
        <taxon>Hexapoda</taxon>
        <taxon>Collembola</taxon>
        <taxon>Entomobryomorpha</taxon>
        <taxon>Entomobryoidea</taxon>
        <taxon>Orchesellidae</taxon>
        <taxon>Orchesellinae</taxon>
        <taxon>Orchesella</taxon>
    </lineage>
</organism>
<protein>
    <submittedName>
        <fullName evidence="2">Uncharacterized protein</fullName>
    </submittedName>
</protein>
<accession>A0A1D2MFL4</accession>
<evidence type="ECO:0000256" key="1">
    <source>
        <dbReference type="SAM" id="MobiDB-lite"/>
    </source>
</evidence>
<reference evidence="2 3" key="1">
    <citation type="journal article" date="2016" name="Genome Biol. Evol.">
        <title>Gene Family Evolution Reflects Adaptation to Soil Environmental Stressors in the Genome of the Collembolan Orchesella cincta.</title>
        <authorList>
            <person name="Faddeeva-Vakhrusheva A."/>
            <person name="Derks M.F."/>
            <person name="Anvar S.Y."/>
            <person name="Agamennone V."/>
            <person name="Suring W."/>
            <person name="Smit S."/>
            <person name="van Straalen N.M."/>
            <person name="Roelofs D."/>
        </authorList>
    </citation>
    <scope>NUCLEOTIDE SEQUENCE [LARGE SCALE GENOMIC DNA]</scope>
    <source>
        <tissue evidence="2">Mixed pool</tissue>
    </source>
</reference>
<proteinExistence type="predicted"/>
<dbReference type="EMBL" id="LJIJ01001453">
    <property type="protein sequence ID" value="ODM91674.1"/>
    <property type="molecule type" value="Genomic_DNA"/>
</dbReference>
<dbReference type="OrthoDB" id="10021598at2759"/>
<feature type="compositionally biased region" description="Polar residues" evidence="1">
    <location>
        <begin position="206"/>
        <end position="217"/>
    </location>
</feature>
<evidence type="ECO:0000313" key="2">
    <source>
        <dbReference type="EMBL" id="ODM91674.1"/>
    </source>
</evidence>
<keyword evidence="3" id="KW-1185">Reference proteome</keyword>
<comment type="caution">
    <text evidence="2">The sequence shown here is derived from an EMBL/GenBank/DDBJ whole genome shotgun (WGS) entry which is preliminary data.</text>
</comment>
<gene>
    <name evidence="2" type="ORF">Ocin01_15008</name>
</gene>
<dbReference type="Proteomes" id="UP000094527">
    <property type="component" value="Unassembled WGS sequence"/>
</dbReference>
<evidence type="ECO:0000313" key="3">
    <source>
        <dbReference type="Proteomes" id="UP000094527"/>
    </source>
</evidence>
<name>A0A1D2MFL4_ORCCI</name>
<feature type="region of interest" description="Disordered" evidence="1">
    <location>
        <begin position="204"/>
        <end position="245"/>
    </location>
</feature>
<feature type="region of interest" description="Disordered" evidence="1">
    <location>
        <begin position="12"/>
        <end position="35"/>
    </location>
</feature>